<dbReference type="SUPFAM" id="SSF90257">
    <property type="entry name" value="Myosin rod fragments"/>
    <property type="match status" value="2"/>
</dbReference>
<dbReference type="WBParaSite" id="SCUD_0001971001-mRNA-1">
    <property type="protein sequence ID" value="SCUD_0001971001-mRNA-1"/>
    <property type="gene ID" value="SCUD_0001971001"/>
</dbReference>
<keyword evidence="1" id="KW-0175">Coiled coil</keyword>
<gene>
    <name evidence="4" type="ORF">SCUD_LOCUS19706</name>
</gene>
<reference evidence="6" key="1">
    <citation type="submission" date="2016-06" db="UniProtKB">
        <authorList>
            <consortium name="WormBaseParasite"/>
        </authorList>
    </citation>
    <scope>IDENTIFICATION</scope>
</reference>
<feature type="compositionally biased region" description="Polar residues" evidence="2">
    <location>
        <begin position="32"/>
        <end position="41"/>
    </location>
</feature>
<dbReference type="STRING" id="6186.A0A183KXB2"/>
<dbReference type="GO" id="GO:0016459">
    <property type="term" value="C:myosin complex"/>
    <property type="evidence" value="ECO:0007669"/>
    <property type="project" value="InterPro"/>
</dbReference>
<dbReference type="AlphaFoldDB" id="A0A183KXB2"/>
<organism evidence="6">
    <name type="scientific">Schistosoma curassoni</name>
    <dbReference type="NCBI Taxonomy" id="6186"/>
    <lineage>
        <taxon>Eukaryota</taxon>
        <taxon>Metazoa</taxon>
        <taxon>Spiralia</taxon>
        <taxon>Lophotrochozoa</taxon>
        <taxon>Platyhelminthes</taxon>
        <taxon>Trematoda</taxon>
        <taxon>Digenea</taxon>
        <taxon>Strigeidida</taxon>
        <taxon>Schistosomatoidea</taxon>
        <taxon>Schistosomatidae</taxon>
        <taxon>Schistosoma</taxon>
    </lineage>
</organism>
<dbReference type="Gene3D" id="1.20.5.340">
    <property type="match status" value="1"/>
</dbReference>
<protein>
    <submittedName>
        <fullName evidence="6">Paramyosin</fullName>
    </submittedName>
</protein>
<name>A0A183KXB2_9TREM</name>
<dbReference type="EMBL" id="UZAK01042988">
    <property type="protein sequence ID" value="VDP69972.1"/>
    <property type="molecule type" value="Genomic_DNA"/>
</dbReference>
<keyword evidence="5" id="KW-1185">Reference proteome</keyword>
<dbReference type="Proteomes" id="UP000279833">
    <property type="component" value="Unassembled WGS sequence"/>
</dbReference>
<accession>A0A183KXB2</accession>
<feature type="region of interest" description="Disordered" evidence="2">
    <location>
        <begin position="32"/>
        <end position="54"/>
    </location>
</feature>
<evidence type="ECO:0000256" key="2">
    <source>
        <dbReference type="SAM" id="MobiDB-lite"/>
    </source>
</evidence>
<evidence type="ECO:0000313" key="4">
    <source>
        <dbReference type="EMBL" id="VDP69972.1"/>
    </source>
</evidence>
<evidence type="ECO:0000259" key="3">
    <source>
        <dbReference type="Pfam" id="PF01576"/>
    </source>
</evidence>
<evidence type="ECO:0000313" key="6">
    <source>
        <dbReference type="WBParaSite" id="SCUD_0001971001-mRNA-1"/>
    </source>
</evidence>
<evidence type="ECO:0000256" key="1">
    <source>
        <dbReference type="ARBA" id="ARBA00023054"/>
    </source>
</evidence>
<feature type="domain" description="Myosin tail" evidence="3">
    <location>
        <begin position="44"/>
        <end position="178"/>
    </location>
</feature>
<dbReference type="Pfam" id="PF01576">
    <property type="entry name" value="Myosin_tail_1"/>
    <property type="match status" value="1"/>
</dbReference>
<proteinExistence type="predicted"/>
<feature type="compositionally biased region" description="Basic and acidic residues" evidence="2">
    <location>
        <begin position="42"/>
        <end position="52"/>
    </location>
</feature>
<dbReference type="InterPro" id="IPR002928">
    <property type="entry name" value="Myosin_tail"/>
</dbReference>
<evidence type="ECO:0000313" key="5">
    <source>
        <dbReference type="Proteomes" id="UP000279833"/>
    </source>
</evidence>
<sequence>MKAKLNSEKTVKALESQLQEVSVKLDEATRNLNEQASTKARSSQEMKAKLNGEVRNLTSDLDSLRETLEEEQSAKGDLQRQLQKLQGELQQLRSRGGGGGDVRSEEVEELKRKMNAKIQELESEAESAKSKCGQLEKTKARLQGELEDLMVDVERANGLASQLERKQNNFNRTLAEWQKKYADSQVSYYMKLNKITDIC</sequence>
<reference evidence="4 5" key="2">
    <citation type="submission" date="2018-11" db="EMBL/GenBank/DDBJ databases">
        <authorList>
            <consortium name="Pathogen Informatics"/>
        </authorList>
    </citation>
    <scope>NUCLEOTIDE SEQUENCE [LARGE SCALE GENOMIC DNA]</scope>
    <source>
        <strain evidence="4">Dakar</strain>
        <strain evidence="5">Dakar, Senegal</strain>
    </source>
</reference>